<organism evidence="1 2">
    <name type="scientific">Candidatus Competibacter denitrificans Run_A_D11</name>
    <dbReference type="NCBI Taxonomy" id="1400863"/>
    <lineage>
        <taxon>Bacteria</taxon>
        <taxon>Pseudomonadati</taxon>
        <taxon>Pseudomonadota</taxon>
        <taxon>Gammaproteobacteria</taxon>
        <taxon>Candidatus Competibacteraceae</taxon>
        <taxon>Candidatus Competibacter</taxon>
    </lineage>
</organism>
<evidence type="ECO:0000313" key="2">
    <source>
        <dbReference type="Proteomes" id="UP000035760"/>
    </source>
</evidence>
<dbReference type="EMBL" id="CBTJ020000083">
    <property type="protein sequence ID" value="CDI03928.1"/>
    <property type="molecule type" value="Genomic_DNA"/>
</dbReference>
<reference evidence="1" key="1">
    <citation type="submission" date="2013-07" db="EMBL/GenBank/DDBJ databases">
        <authorList>
            <person name="McIlroy S."/>
        </authorList>
    </citation>
    <scope>NUCLEOTIDE SEQUENCE [LARGE SCALE GENOMIC DNA]</scope>
    <source>
        <strain evidence="1">Run_A_D11</strain>
    </source>
</reference>
<sequence>MPILKWVLPSVCPGGEGGQYGFHRHGHEFNAVRRNYCCQLEKRRVTVINFERNYRILNKLRSYAVEILSD</sequence>
<name>W6ME36_9GAMM</name>
<dbReference type="STRING" id="1400863.BN873_720022"/>
<accession>W6ME36</accession>
<comment type="caution">
    <text evidence="1">The sequence shown here is derived from an EMBL/GenBank/DDBJ whole genome shotgun (WGS) entry which is preliminary data.</text>
</comment>
<evidence type="ECO:0000313" key="1">
    <source>
        <dbReference type="EMBL" id="CDI03928.1"/>
    </source>
</evidence>
<gene>
    <name evidence="1" type="ORF">BN873_720022</name>
</gene>
<protein>
    <submittedName>
        <fullName evidence="1">Uncharacterized protein</fullName>
    </submittedName>
</protein>
<keyword evidence="2" id="KW-1185">Reference proteome</keyword>
<proteinExistence type="predicted"/>
<dbReference type="Proteomes" id="UP000035760">
    <property type="component" value="Unassembled WGS sequence"/>
</dbReference>
<reference evidence="1" key="2">
    <citation type="submission" date="2014-03" db="EMBL/GenBank/DDBJ databases">
        <title>Candidatus Competibacter-lineage genomes retrieved from metagenomes reveal functional metabolic diversity.</title>
        <authorList>
            <person name="McIlroy S.J."/>
            <person name="Albertsen M."/>
            <person name="Andresen E.K."/>
            <person name="Saunders A.M."/>
            <person name="Kristiansen R."/>
            <person name="Stokholm-Bjerregaard M."/>
            <person name="Nielsen K.L."/>
            <person name="Nielsen P.H."/>
        </authorList>
    </citation>
    <scope>NUCLEOTIDE SEQUENCE</scope>
    <source>
        <strain evidence="1">Run_A_D11</strain>
    </source>
</reference>
<dbReference type="AlphaFoldDB" id="W6ME36"/>